<dbReference type="Pfam" id="PF00005">
    <property type="entry name" value="ABC_tran"/>
    <property type="match status" value="1"/>
</dbReference>
<comment type="subcellular location">
    <subcellularLocation>
        <location evidence="1">Cell membrane</location>
        <topology evidence="1">Peripheral membrane protein</topology>
    </subcellularLocation>
</comment>
<proteinExistence type="predicted"/>
<evidence type="ECO:0000259" key="7">
    <source>
        <dbReference type="SMART" id="SM00382"/>
    </source>
</evidence>
<dbReference type="PANTHER" id="PTHR43297">
    <property type="entry name" value="OLIGOPEPTIDE TRANSPORT ATP-BINDING PROTEIN APPD"/>
    <property type="match status" value="1"/>
</dbReference>
<feature type="non-terminal residue" evidence="8">
    <location>
        <position position="177"/>
    </location>
</feature>
<evidence type="ECO:0000313" key="8">
    <source>
        <dbReference type="EMBL" id="SVD67320.1"/>
    </source>
</evidence>
<evidence type="ECO:0000256" key="2">
    <source>
        <dbReference type="ARBA" id="ARBA00022448"/>
    </source>
</evidence>
<dbReference type="GO" id="GO:0005524">
    <property type="term" value="F:ATP binding"/>
    <property type="evidence" value="ECO:0007669"/>
    <property type="project" value="UniProtKB-KW"/>
</dbReference>
<sequence>MAVLAPASGPSVLSVRNLVTVYPGRDGEVVAVDDVSFELSPGEVLGIVGDSGSGKTTLARSLLGLVSTPGRIIGGEIELHGRDLLKLSHKEMRQVRGREIGMIFQNPIRSFHPGFTIGWQLIEAATQHANISRREATENIVEALTWVGMPEPAERINDYPHQFSGGMLQRVMIAMSL</sequence>
<dbReference type="InterPro" id="IPR003593">
    <property type="entry name" value="AAA+_ATPase"/>
</dbReference>
<dbReference type="Gene3D" id="3.40.50.300">
    <property type="entry name" value="P-loop containing nucleotide triphosphate hydrolases"/>
    <property type="match status" value="1"/>
</dbReference>
<organism evidence="8">
    <name type="scientific">marine metagenome</name>
    <dbReference type="NCBI Taxonomy" id="408172"/>
    <lineage>
        <taxon>unclassified sequences</taxon>
        <taxon>metagenomes</taxon>
        <taxon>ecological metagenomes</taxon>
    </lineage>
</organism>
<keyword evidence="4" id="KW-0547">Nucleotide-binding</keyword>
<dbReference type="CDD" id="cd03257">
    <property type="entry name" value="ABC_NikE_OppD_transporters"/>
    <property type="match status" value="1"/>
</dbReference>
<evidence type="ECO:0000256" key="6">
    <source>
        <dbReference type="ARBA" id="ARBA00023136"/>
    </source>
</evidence>
<accession>A0A382X8X9</accession>
<evidence type="ECO:0000256" key="5">
    <source>
        <dbReference type="ARBA" id="ARBA00022840"/>
    </source>
</evidence>
<dbReference type="InterPro" id="IPR050388">
    <property type="entry name" value="ABC_Ni/Peptide_Import"/>
</dbReference>
<reference evidence="8" key="1">
    <citation type="submission" date="2018-05" db="EMBL/GenBank/DDBJ databases">
        <authorList>
            <person name="Lanie J.A."/>
            <person name="Ng W.-L."/>
            <person name="Kazmierczak K.M."/>
            <person name="Andrzejewski T.M."/>
            <person name="Davidsen T.M."/>
            <person name="Wayne K.J."/>
            <person name="Tettelin H."/>
            <person name="Glass J.I."/>
            <person name="Rusch D."/>
            <person name="Podicherti R."/>
            <person name="Tsui H.-C.T."/>
            <person name="Winkler M.E."/>
        </authorList>
    </citation>
    <scope>NUCLEOTIDE SEQUENCE</scope>
</reference>
<evidence type="ECO:0000256" key="3">
    <source>
        <dbReference type="ARBA" id="ARBA00022475"/>
    </source>
</evidence>
<dbReference type="AlphaFoldDB" id="A0A382X8X9"/>
<dbReference type="SUPFAM" id="SSF52540">
    <property type="entry name" value="P-loop containing nucleoside triphosphate hydrolases"/>
    <property type="match status" value="1"/>
</dbReference>
<dbReference type="GO" id="GO:0016887">
    <property type="term" value="F:ATP hydrolysis activity"/>
    <property type="evidence" value="ECO:0007669"/>
    <property type="project" value="InterPro"/>
</dbReference>
<dbReference type="InterPro" id="IPR027417">
    <property type="entry name" value="P-loop_NTPase"/>
</dbReference>
<dbReference type="InterPro" id="IPR003439">
    <property type="entry name" value="ABC_transporter-like_ATP-bd"/>
</dbReference>
<dbReference type="SMART" id="SM00382">
    <property type="entry name" value="AAA"/>
    <property type="match status" value="1"/>
</dbReference>
<keyword evidence="3" id="KW-1003">Cell membrane</keyword>
<keyword evidence="6" id="KW-0472">Membrane</keyword>
<keyword evidence="2" id="KW-0813">Transport</keyword>
<evidence type="ECO:0000256" key="4">
    <source>
        <dbReference type="ARBA" id="ARBA00022741"/>
    </source>
</evidence>
<feature type="domain" description="AAA+ ATPase" evidence="7">
    <location>
        <begin position="41"/>
        <end position="145"/>
    </location>
</feature>
<evidence type="ECO:0000256" key="1">
    <source>
        <dbReference type="ARBA" id="ARBA00004202"/>
    </source>
</evidence>
<dbReference type="GO" id="GO:0005886">
    <property type="term" value="C:plasma membrane"/>
    <property type="evidence" value="ECO:0007669"/>
    <property type="project" value="UniProtKB-SubCell"/>
</dbReference>
<protein>
    <recommendedName>
        <fullName evidence="7">AAA+ ATPase domain-containing protein</fullName>
    </recommendedName>
</protein>
<gene>
    <name evidence="8" type="ORF">METZ01_LOCUS420174</name>
</gene>
<keyword evidence="5" id="KW-0067">ATP-binding</keyword>
<name>A0A382X8X9_9ZZZZ</name>
<dbReference type="PANTHER" id="PTHR43297:SF2">
    <property type="entry name" value="DIPEPTIDE TRANSPORT ATP-BINDING PROTEIN DPPD"/>
    <property type="match status" value="1"/>
</dbReference>
<dbReference type="EMBL" id="UINC01165748">
    <property type="protein sequence ID" value="SVD67320.1"/>
    <property type="molecule type" value="Genomic_DNA"/>
</dbReference>